<gene>
    <name evidence="2" type="ORF">Cvel_10510</name>
</gene>
<reference evidence="2" key="1">
    <citation type="submission" date="2014-11" db="EMBL/GenBank/DDBJ databases">
        <authorList>
            <person name="Otto D Thomas"/>
            <person name="Naeem Raeece"/>
        </authorList>
    </citation>
    <scope>NUCLEOTIDE SEQUENCE</scope>
</reference>
<dbReference type="EMBL" id="CDMZ01004897">
    <property type="protein sequence ID" value="CEM51270.1"/>
    <property type="molecule type" value="Genomic_DNA"/>
</dbReference>
<organism evidence="2">
    <name type="scientific">Chromera velia CCMP2878</name>
    <dbReference type="NCBI Taxonomy" id="1169474"/>
    <lineage>
        <taxon>Eukaryota</taxon>
        <taxon>Sar</taxon>
        <taxon>Alveolata</taxon>
        <taxon>Colpodellida</taxon>
        <taxon>Chromeraceae</taxon>
        <taxon>Chromera</taxon>
    </lineage>
</organism>
<dbReference type="SUPFAM" id="SSF47954">
    <property type="entry name" value="Cyclin-like"/>
    <property type="match status" value="1"/>
</dbReference>
<accession>A0A0G4I2W1</accession>
<name>A0A0G4I2W1_9ALVE</name>
<feature type="compositionally biased region" description="Acidic residues" evidence="1">
    <location>
        <begin position="179"/>
        <end position="189"/>
    </location>
</feature>
<feature type="region of interest" description="Disordered" evidence="1">
    <location>
        <begin position="391"/>
        <end position="417"/>
    </location>
</feature>
<dbReference type="AlphaFoldDB" id="A0A0G4I2W1"/>
<proteinExistence type="predicted"/>
<evidence type="ECO:0000256" key="1">
    <source>
        <dbReference type="SAM" id="MobiDB-lite"/>
    </source>
</evidence>
<dbReference type="VEuPathDB" id="CryptoDB:Cvel_10510"/>
<feature type="compositionally biased region" description="Basic and acidic residues" evidence="1">
    <location>
        <begin position="202"/>
        <end position="213"/>
    </location>
</feature>
<sequence length="474" mass="51385">MSASGDEPLADVEEQKAAAAEAVVSVARECGMELPNAATAAWLLQEAFDSYEQSQDPSLWDDCPFPKCPHMQIAALFLAGKIGEDEVRVRDLWNCLDFLSQPLVRKEEEESPPSGREDEDGGRDREKGGGKTKRKRAELPTGELDSEEVTGVSVSRRRQKTEEAKDDNDDEEKGRKEGGDEDETSDMMIDEGHIPVGTDMGRPSEKNSRKEGETAGCDEGALSNYSDGEGKEGRRNVSDWIPPDIEEYWKARDGVVKAEQRLLRLLGFDLRNKGRRVCALINSFMPFAVRSCTSSADPPRAPTSSSSSSSHCSAATAIPRLSAPQAASVRDGGEQLINDIRRATSVALLIFLEAVVRGVVMRCEKADVLSVACALLGSRLSCRHPPNKKLLSGGGRHIPRHSPTQAPGRLQGDGGALTSHPLPLETIALNFLGVSETDGIRADRMRESLKDVLSDLTEAIKGNKAQTLLQTVGP</sequence>
<evidence type="ECO:0000313" key="2">
    <source>
        <dbReference type="EMBL" id="CEM51270.1"/>
    </source>
</evidence>
<dbReference type="InterPro" id="IPR036915">
    <property type="entry name" value="Cyclin-like_sf"/>
</dbReference>
<evidence type="ECO:0008006" key="3">
    <source>
        <dbReference type="Google" id="ProtNLM"/>
    </source>
</evidence>
<feature type="compositionally biased region" description="Basic and acidic residues" evidence="1">
    <location>
        <begin position="228"/>
        <end position="237"/>
    </location>
</feature>
<protein>
    <recommendedName>
        <fullName evidence="3">Cyclin N-terminal domain-containing protein</fullName>
    </recommendedName>
</protein>
<feature type="region of interest" description="Disordered" evidence="1">
    <location>
        <begin position="104"/>
        <end position="237"/>
    </location>
</feature>